<dbReference type="PANTHER" id="PTHR35011:SF10">
    <property type="entry name" value="TRAP TRANSPORTER SMALL PERMEASE PROTEIN"/>
    <property type="match status" value="1"/>
</dbReference>
<comment type="function">
    <text evidence="9">Part of the tripartite ATP-independent periplasmic (TRAP) transport system.</text>
</comment>
<gene>
    <name evidence="11" type="ORF">NP165_19340</name>
</gene>
<name>A0ABY5LK13_9VIBR</name>
<evidence type="ECO:0000256" key="1">
    <source>
        <dbReference type="ARBA" id="ARBA00004429"/>
    </source>
</evidence>
<evidence type="ECO:0000259" key="10">
    <source>
        <dbReference type="Pfam" id="PF04290"/>
    </source>
</evidence>
<comment type="caution">
    <text evidence="9">Lacks conserved residue(s) required for the propagation of feature annotation.</text>
</comment>
<evidence type="ECO:0000256" key="2">
    <source>
        <dbReference type="ARBA" id="ARBA00022448"/>
    </source>
</evidence>
<feature type="transmembrane region" description="Helical" evidence="9">
    <location>
        <begin position="23"/>
        <end position="47"/>
    </location>
</feature>
<dbReference type="Proteomes" id="UP001058602">
    <property type="component" value="Chromosome 2"/>
</dbReference>
<reference evidence="11" key="1">
    <citation type="submission" date="2022-07" db="EMBL/GenBank/DDBJ databases">
        <title>Complete genome of Vibrio japonicus strain JCM 31412T and phylogenomic assessment of the Nereis clade of the genus Vibrio.</title>
        <authorList>
            <person name="Shlafstein M.D."/>
            <person name="Emsley S.A."/>
            <person name="Ushijima B."/>
            <person name="Videau P."/>
            <person name="Saw J.H."/>
        </authorList>
    </citation>
    <scope>NUCLEOTIDE SEQUENCE</scope>
    <source>
        <strain evidence="11">JCM 31412</strain>
    </source>
</reference>
<proteinExistence type="inferred from homology"/>
<evidence type="ECO:0000256" key="3">
    <source>
        <dbReference type="ARBA" id="ARBA00022475"/>
    </source>
</evidence>
<keyword evidence="5 9" id="KW-0812">Transmembrane</keyword>
<dbReference type="InterPro" id="IPR055348">
    <property type="entry name" value="DctQ"/>
</dbReference>
<feature type="domain" description="Tripartite ATP-independent periplasmic transporters DctQ component" evidence="10">
    <location>
        <begin position="35"/>
        <end position="165"/>
    </location>
</feature>
<keyword evidence="12" id="KW-1185">Reference proteome</keyword>
<dbReference type="InterPro" id="IPR007387">
    <property type="entry name" value="TRAP_DctQ"/>
</dbReference>
<protein>
    <recommendedName>
        <fullName evidence="9">TRAP transporter small permease protein</fullName>
    </recommendedName>
</protein>
<evidence type="ECO:0000256" key="6">
    <source>
        <dbReference type="ARBA" id="ARBA00022989"/>
    </source>
</evidence>
<keyword evidence="6 9" id="KW-1133">Transmembrane helix</keyword>
<comment type="similarity">
    <text evidence="8 9">Belongs to the TRAP transporter small permease family.</text>
</comment>
<evidence type="ECO:0000256" key="8">
    <source>
        <dbReference type="ARBA" id="ARBA00038436"/>
    </source>
</evidence>
<comment type="subunit">
    <text evidence="9">The complex comprises the extracytoplasmic solute receptor protein and the two transmembrane proteins.</text>
</comment>
<keyword evidence="4 9" id="KW-0997">Cell inner membrane</keyword>
<dbReference type="RefSeq" id="WP_257086094.1">
    <property type="nucleotide sequence ID" value="NZ_CP102097.1"/>
</dbReference>
<organism evidence="11 12">
    <name type="scientific">Vibrio japonicus</name>
    <dbReference type="NCBI Taxonomy" id="1824638"/>
    <lineage>
        <taxon>Bacteria</taxon>
        <taxon>Pseudomonadati</taxon>
        <taxon>Pseudomonadota</taxon>
        <taxon>Gammaproteobacteria</taxon>
        <taxon>Vibrionales</taxon>
        <taxon>Vibrionaceae</taxon>
        <taxon>Vibrio</taxon>
    </lineage>
</organism>
<dbReference type="EMBL" id="CP102097">
    <property type="protein sequence ID" value="UUM32428.1"/>
    <property type="molecule type" value="Genomic_DNA"/>
</dbReference>
<comment type="subcellular location">
    <subcellularLocation>
        <location evidence="1 9">Cell inner membrane</location>
        <topology evidence="1 9">Multi-pass membrane protein</topology>
    </subcellularLocation>
</comment>
<keyword evidence="7 9" id="KW-0472">Membrane</keyword>
<evidence type="ECO:0000256" key="5">
    <source>
        <dbReference type="ARBA" id="ARBA00022692"/>
    </source>
</evidence>
<feature type="transmembrane region" description="Helical" evidence="9">
    <location>
        <begin position="139"/>
        <end position="166"/>
    </location>
</feature>
<dbReference type="Pfam" id="PF04290">
    <property type="entry name" value="DctQ"/>
    <property type="match status" value="1"/>
</dbReference>
<evidence type="ECO:0000313" key="12">
    <source>
        <dbReference type="Proteomes" id="UP001058602"/>
    </source>
</evidence>
<evidence type="ECO:0000256" key="4">
    <source>
        <dbReference type="ARBA" id="ARBA00022519"/>
    </source>
</evidence>
<keyword evidence="2 9" id="KW-0813">Transport</keyword>
<accession>A0ABY5LK13</accession>
<evidence type="ECO:0000256" key="9">
    <source>
        <dbReference type="RuleBase" id="RU369079"/>
    </source>
</evidence>
<keyword evidence="3" id="KW-1003">Cell membrane</keyword>
<evidence type="ECO:0000256" key="7">
    <source>
        <dbReference type="ARBA" id="ARBA00023136"/>
    </source>
</evidence>
<sequence>MMINSLMWFTKSWESTAQLLDKFLKLCACLILLSMMLLTCIDVIGRYLFEKPVTGSVELTELLLGALIFSTMPLVTWRKEHISVDLTDSIIPRKVKNIRDMGFDAVVSLCLSVMGFKVWELGDRALMYGEMTEYLEIPTYYFVYFLAISCWLTAITSLVLVITRIFNKEYLNQRD</sequence>
<dbReference type="PANTHER" id="PTHR35011">
    <property type="entry name" value="2,3-DIKETO-L-GULONATE TRAP TRANSPORTER SMALL PERMEASE PROTEIN YIAM"/>
    <property type="match status" value="1"/>
</dbReference>
<evidence type="ECO:0000313" key="11">
    <source>
        <dbReference type="EMBL" id="UUM32428.1"/>
    </source>
</evidence>